<feature type="short sequence motif" description="GXSXG" evidence="4">
    <location>
        <begin position="569"/>
        <end position="573"/>
    </location>
</feature>
<feature type="region of interest" description="Disordered" evidence="5">
    <location>
        <begin position="313"/>
        <end position="342"/>
    </location>
</feature>
<dbReference type="InterPro" id="IPR002641">
    <property type="entry name" value="PNPLA_dom"/>
</dbReference>
<dbReference type="PROSITE" id="PS51635">
    <property type="entry name" value="PNPLA"/>
    <property type="match status" value="1"/>
</dbReference>
<feature type="region of interest" description="Disordered" evidence="5">
    <location>
        <begin position="38"/>
        <end position="58"/>
    </location>
</feature>
<dbReference type="PANTHER" id="PTHR24185">
    <property type="entry name" value="CALCIUM-INDEPENDENT PHOSPHOLIPASE A2-GAMMA"/>
    <property type="match status" value="1"/>
</dbReference>
<feature type="compositionally biased region" description="Basic and acidic residues" evidence="5">
    <location>
        <begin position="155"/>
        <end position="169"/>
    </location>
</feature>
<evidence type="ECO:0000256" key="5">
    <source>
        <dbReference type="SAM" id="MobiDB-lite"/>
    </source>
</evidence>
<feature type="short sequence motif" description="DGA/G" evidence="4">
    <location>
        <begin position="715"/>
        <end position="717"/>
    </location>
</feature>
<feature type="active site" description="Proton acceptor" evidence="4">
    <location>
        <position position="715"/>
    </location>
</feature>
<dbReference type="PANTHER" id="PTHR24185:SF1">
    <property type="entry name" value="CALCIUM-INDEPENDENT PHOSPHOLIPASE A2-GAMMA"/>
    <property type="match status" value="1"/>
</dbReference>
<dbReference type="RefSeq" id="XP_012690543.2">
    <property type="nucleotide sequence ID" value="XM_012835089.3"/>
</dbReference>
<feature type="region of interest" description="Disordered" evidence="5">
    <location>
        <begin position="146"/>
        <end position="170"/>
    </location>
</feature>
<evidence type="ECO:0000259" key="6">
    <source>
        <dbReference type="PROSITE" id="PS51635"/>
    </source>
</evidence>
<proteinExistence type="predicted"/>
<dbReference type="Gene3D" id="3.40.1090.10">
    <property type="entry name" value="Cytosolic phospholipase A2 catalytic domain"/>
    <property type="match status" value="1"/>
</dbReference>
<keyword evidence="1 4" id="KW-0378">Hydrolase</keyword>
<dbReference type="GeneID" id="105906859"/>
<name>A0A6P3W6F6_CLUHA</name>
<keyword evidence="7" id="KW-1185">Reference proteome</keyword>
<dbReference type="GO" id="GO:0047499">
    <property type="term" value="F:calcium-independent phospholipase A2 activity"/>
    <property type="evidence" value="ECO:0007669"/>
    <property type="project" value="TreeGrafter"/>
</dbReference>
<feature type="compositionally biased region" description="Polar residues" evidence="5">
    <location>
        <begin position="40"/>
        <end position="49"/>
    </location>
</feature>
<keyword evidence="3 4" id="KW-0443">Lipid metabolism</keyword>
<dbReference type="GO" id="GO:0019369">
    <property type="term" value="P:arachidonate metabolic process"/>
    <property type="evidence" value="ECO:0007669"/>
    <property type="project" value="TreeGrafter"/>
</dbReference>
<accession>A0A6P3W6F6</accession>
<reference evidence="8" key="1">
    <citation type="submission" date="2025-08" db="UniProtKB">
        <authorList>
            <consortium name="RefSeq"/>
        </authorList>
    </citation>
    <scope>IDENTIFICATION</scope>
</reference>
<keyword evidence="2 4" id="KW-0442">Lipid degradation</keyword>
<dbReference type="Proteomes" id="UP000515152">
    <property type="component" value="Chromosome 4"/>
</dbReference>
<protein>
    <submittedName>
        <fullName evidence="8">Calcium-independent phospholipase A2-gamma-like</fullName>
    </submittedName>
</protein>
<dbReference type="GO" id="GO:0016020">
    <property type="term" value="C:membrane"/>
    <property type="evidence" value="ECO:0007669"/>
    <property type="project" value="TreeGrafter"/>
</dbReference>
<dbReference type="OrthoDB" id="630895at2759"/>
<feature type="short sequence motif" description="GXGXXG" evidence="4">
    <location>
        <begin position="537"/>
        <end position="542"/>
    </location>
</feature>
<evidence type="ECO:0000256" key="2">
    <source>
        <dbReference type="ARBA" id="ARBA00022963"/>
    </source>
</evidence>
<feature type="domain" description="PNPLA" evidence="6">
    <location>
        <begin position="533"/>
        <end position="728"/>
    </location>
</feature>
<evidence type="ECO:0000256" key="3">
    <source>
        <dbReference type="ARBA" id="ARBA00023098"/>
    </source>
</evidence>
<feature type="active site" description="Nucleophile" evidence="4">
    <location>
        <position position="571"/>
    </location>
</feature>
<evidence type="ECO:0000256" key="1">
    <source>
        <dbReference type="ARBA" id="ARBA00022801"/>
    </source>
</evidence>
<dbReference type="AlphaFoldDB" id="A0A6P3W6F6"/>
<evidence type="ECO:0000313" key="8">
    <source>
        <dbReference type="RefSeq" id="XP_012690543.2"/>
    </source>
</evidence>
<evidence type="ECO:0000313" key="7">
    <source>
        <dbReference type="Proteomes" id="UP000515152"/>
    </source>
</evidence>
<dbReference type="KEGG" id="char:105906859"/>
<dbReference type="InterPro" id="IPR045217">
    <property type="entry name" value="PNPLA8-like"/>
</dbReference>
<sequence>MGRFLSTNFVTYLGEKRLRCYSKISSLRKTYLKNVRSKQKNLNSGSSSPFGDKERRGTPDTILWSQAMRLYSTSSRNVFKAKPPIGIYQEEKPTQQLGLLGMRLGESFQRLSRHINFYFKQKDLCIAPSDGSSGLVCTLQEPQRRQQRRMLSQRAVKDRRPLEESRSNLRSEAVLETAEKQIEEQTPSRLYTGLQLFHMSSLSTKFGESYTYVANHINSAFSKSPAEDIHAKTAVDESQYGQARHGRRRKTVKVIPDSQPLVNDVVKMSAQKEDSEDAKVPRSWEEGYLQFAHHINHYFGAKVTDTGSSATTYQNIRSSTESKQSPPPPQPKSPGLFHTSNITTSFGANHATMANHINHYFKGHPGFEDDLEGDYTDHTALTVTSAPKDKPASFMQYLLHSTSAIPDLIGNYLGAGSKSQEAQDSSRATPTGARLQRLVLGHNQAEEMTRVLLANLRSASTPSSVIACTEELNRHITAHPACKAMVWQEKTALHLLRHRRNHTEDVKLQRSIRETMALIGYMDPVRGQGVRMLSIDGGGTRGVVPLEVLKKIEAQTGKRIHELFDYMCGVSTGAVLAFMVGLGRFSLDECEDMYRSFGSDVFRQNPLVGTMKMGLTHSYYSSQTWETLLKEKMGERVMIKTARSEQCPKVSAVSAVVNWGTSPKAFIFRNYNHAPGRLSRYSGGSAYKLWEAVRASSAAPGYFKEFPLHSDIHQDGALIQNNPCALAVHECRLLWPSQPFQCVLSLGTGRYDNAQRGPATSTSLRSKLSHLIYSATDTEGVHTLLDDLLDENVYFRFNPMLRAEVSLDESRPEVMDQLKSDTLQYLDRNQHKIDLLCMVLGAERTLLSRSKDWISGRAWELKHRWV</sequence>
<organism evidence="7 8">
    <name type="scientific">Clupea harengus</name>
    <name type="common">Atlantic herring</name>
    <dbReference type="NCBI Taxonomy" id="7950"/>
    <lineage>
        <taxon>Eukaryota</taxon>
        <taxon>Metazoa</taxon>
        <taxon>Chordata</taxon>
        <taxon>Craniata</taxon>
        <taxon>Vertebrata</taxon>
        <taxon>Euteleostomi</taxon>
        <taxon>Actinopterygii</taxon>
        <taxon>Neopterygii</taxon>
        <taxon>Teleostei</taxon>
        <taxon>Clupei</taxon>
        <taxon>Clupeiformes</taxon>
        <taxon>Clupeoidei</taxon>
        <taxon>Clupeidae</taxon>
        <taxon>Clupea</taxon>
    </lineage>
</organism>
<gene>
    <name evidence="8" type="primary">LOC105906859</name>
</gene>
<dbReference type="SUPFAM" id="SSF52151">
    <property type="entry name" value="FabD/lysophospholipase-like"/>
    <property type="match status" value="1"/>
</dbReference>
<dbReference type="CDD" id="cd07211">
    <property type="entry name" value="Pat_PNPLA8"/>
    <property type="match status" value="1"/>
</dbReference>
<evidence type="ECO:0000256" key="4">
    <source>
        <dbReference type="PROSITE-ProRule" id="PRU01161"/>
    </source>
</evidence>
<dbReference type="GO" id="GO:0016042">
    <property type="term" value="P:lipid catabolic process"/>
    <property type="evidence" value="ECO:0007669"/>
    <property type="project" value="UniProtKB-UniRule"/>
</dbReference>
<dbReference type="Pfam" id="PF01734">
    <property type="entry name" value="Patatin"/>
    <property type="match status" value="1"/>
</dbReference>
<dbReference type="InterPro" id="IPR016035">
    <property type="entry name" value="Acyl_Trfase/lysoPLipase"/>
</dbReference>